<evidence type="ECO:0008006" key="9">
    <source>
        <dbReference type="Google" id="ProtNLM"/>
    </source>
</evidence>
<feature type="transmembrane region" description="Helical" evidence="6">
    <location>
        <begin position="459"/>
        <end position="479"/>
    </location>
</feature>
<dbReference type="OMA" id="AQNCKKH"/>
<feature type="transmembrane region" description="Helical" evidence="6">
    <location>
        <begin position="128"/>
        <end position="146"/>
    </location>
</feature>
<feature type="transmembrane region" description="Helical" evidence="6">
    <location>
        <begin position="94"/>
        <end position="122"/>
    </location>
</feature>
<keyword evidence="2 6" id="KW-0812">Transmembrane</keyword>
<dbReference type="PRINTS" id="PR00447">
    <property type="entry name" value="NATRESASSCMP"/>
</dbReference>
<dbReference type="Pfam" id="PF01566">
    <property type="entry name" value="Nramp"/>
    <property type="match status" value="3"/>
</dbReference>
<feature type="compositionally biased region" description="Low complexity" evidence="5">
    <location>
        <begin position="310"/>
        <end position="319"/>
    </location>
</feature>
<sequence length="641" mass="70264">MEGLKPMARIILYLRRLALFIGPGFMIAVGYLDPGNWATNISAGSQFGYRLLFIILVSNIIALFLQNLTIRLGTVTGLDLAAACRHHLPRYLSLFLYVLAEIAIVATDLAEVIGSAIALNLLFPTLPLPAGVAITAADVFIILLCYKEPEQIDPLKDDGQGAYRGDDDTARMVRYFEMFVMVLVAAVGICFIIEMAYSDIVAVDVLKGYLPTKEIFTDTESLYVSIGIIGATVMPHNLFLHSFIVQARCEPWRHSRPTLVSTNTIRYNPQLLDTMERNGRDQAKKISSSSDQWDEKKKDDSAPPSPLATVVQNASDVQDQQQQHEQITSLQTTATTNAIAQRHLDMQKLRHHLTKNMRTNLHYGFMDLIIALLFAFFVNSAILIVASANFHFGNHLHDVSDLFDAHALLQQFLGPAAAVIFALALLFAGQSSTLTATLAGQVVMSGFLGMTSRPWLRRILTRLVAIVPAMVAACVAGRAGLSQMLVGSQVALSIQLPFAVVPLVLFTSWPRVMRLELVHDPHRLCNLPPALPRWLDRACLASCQVLDRGLATVSTAITSTALYSRYRKNKQQLAANEKSLAGGDDDTATDQDLKPVLTTLTSSPDPIYYTNGKCTIIVAVLVSLLLIGLNGYLVVASILGY</sequence>
<evidence type="ECO:0000256" key="6">
    <source>
        <dbReference type="SAM" id="Phobius"/>
    </source>
</evidence>
<accession>A0A168PPZ3</accession>
<dbReference type="EMBL" id="LT554016">
    <property type="protein sequence ID" value="SAM02765.1"/>
    <property type="molecule type" value="Genomic_DNA"/>
</dbReference>
<evidence type="ECO:0000256" key="3">
    <source>
        <dbReference type="ARBA" id="ARBA00022989"/>
    </source>
</evidence>
<feature type="transmembrane region" description="Helical" evidence="6">
    <location>
        <begin position="412"/>
        <end position="438"/>
    </location>
</feature>
<evidence type="ECO:0000313" key="7">
    <source>
        <dbReference type="EMBL" id="SAM02765.1"/>
    </source>
</evidence>
<dbReference type="GO" id="GO:0034755">
    <property type="term" value="P:iron ion transmembrane transport"/>
    <property type="evidence" value="ECO:0007669"/>
    <property type="project" value="TreeGrafter"/>
</dbReference>
<dbReference type="NCBIfam" id="NF037982">
    <property type="entry name" value="Nramp_1"/>
    <property type="match status" value="2"/>
</dbReference>
<feature type="transmembrane region" description="Helical" evidence="6">
    <location>
        <begin position="365"/>
        <end position="392"/>
    </location>
</feature>
<evidence type="ECO:0000256" key="4">
    <source>
        <dbReference type="ARBA" id="ARBA00023136"/>
    </source>
</evidence>
<dbReference type="PANTHER" id="PTHR11706">
    <property type="entry name" value="SOLUTE CARRIER PROTEIN FAMILY 11 MEMBER"/>
    <property type="match status" value="1"/>
</dbReference>
<dbReference type="GO" id="GO:0015086">
    <property type="term" value="F:cadmium ion transmembrane transporter activity"/>
    <property type="evidence" value="ECO:0007669"/>
    <property type="project" value="TreeGrafter"/>
</dbReference>
<dbReference type="AlphaFoldDB" id="A0A168PPZ3"/>
<dbReference type="InterPro" id="IPR001046">
    <property type="entry name" value="NRAMP_fam"/>
</dbReference>
<feature type="transmembrane region" description="Helical" evidence="6">
    <location>
        <begin position="222"/>
        <end position="245"/>
    </location>
</feature>
<dbReference type="FunCoup" id="A0A168PPZ3">
    <property type="interactions" value="241"/>
</dbReference>
<gene>
    <name evidence="7" type="primary">ABSGL_08581.1 scaffold 10421</name>
</gene>
<feature type="transmembrane region" description="Helical" evidence="6">
    <location>
        <begin position="179"/>
        <end position="202"/>
    </location>
</feature>
<evidence type="ECO:0000256" key="2">
    <source>
        <dbReference type="ARBA" id="ARBA00022692"/>
    </source>
</evidence>
<proteinExistence type="predicted"/>
<reference evidence="7" key="1">
    <citation type="submission" date="2016-04" db="EMBL/GenBank/DDBJ databases">
        <authorList>
            <person name="Evans L.H."/>
            <person name="Alamgir A."/>
            <person name="Owens N."/>
            <person name="Weber N.D."/>
            <person name="Virtaneva K."/>
            <person name="Barbian K."/>
            <person name="Babar A."/>
            <person name="Rosenke K."/>
        </authorList>
    </citation>
    <scope>NUCLEOTIDE SEQUENCE [LARGE SCALE GENOMIC DNA]</scope>
    <source>
        <strain evidence="7">CBS 101.48</strain>
    </source>
</reference>
<feature type="region of interest" description="Disordered" evidence="5">
    <location>
        <begin position="278"/>
        <end position="319"/>
    </location>
</feature>
<dbReference type="GO" id="GO:0005886">
    <property type="term" value="C:plasma membrane"/>
    <property type="evidence" value="ECO:0007669"/>
    <property type="project" value="TreeGrafter"/>
</dbReference>
<feature type="transmembrane region" description="Helical" evidence="6">
    <location>
        <begin position="485"/>
        <end position="506"/>
    </location>
</feature>
<keyword evidence="3 6" id="KW-1133">Transmembrane helix</keyword>
<evidence type="ECO:0000256" key="5">
    <source>
        <dbReference type="SAM" id="MobiDB-lite"/>
    </source>
</evidence>
<dbReference type="PANTHER" id="PTHR11706:SF101">
    <property type="entry name" value="MANGANESE TRANSPORTER SMF1"/>
    <property type="match status" value="1"/>
</dbReference>
<keyword evidence="8" id="KW-1185">Reference proteome</keyword>
<keyword evidence="4 6" id="KW-0472">Membrane</keyword>
<dbReference type="OrthoDB" id="409173at2759"/>
<evidence type="ECO:0000313" key="8">
    <source>
        <dbReference type="Proteomes" id="UP000078561"/>
    </source>
</evidence>
<feature type="transmembrane region" description="Helical" evidence="6">
    <location>
        <begin position="47"/>
        <end position="65"/>
    </location>
</feature>
<dbReference type="InParanoid" id="A0A168PPZ3"/>
<evidence type="ECO:0000256" key="1">
    <source>
        <dbReference type="ARBA" id="ARBA00004141"/>
    </source>
</evidence>
<dbReference type="Proteomes" id="UP000078561">
    <property type="component" value="Unassembled WGS sequence"/>
</dbReference>
<comment type="subcellular location">
    <subcellularLocation>
        <location evidence="1">Membrane</location>
        <topology evidence="1">Multi-pass membrane protein</topology>
    </subcellularLocation>
</comment>
<dbReference type="GO" id="GO:0005384">
    <property type="term" value="F:manganese ion transmembrane transporter activity"/>
    <property type="evidence" value="ECO:0007669"/>
    <property type="project" value="TreeGrafter"/>
</dbReference>
<dbReference type="GO" id="GO:0030026">
    <property type="term" value="P:intracellular manganese ion homeostasis"/>
    <property type="evidence" value="ECO:0007669"/>
    <property type="project" value="TreeGrafter"/>
</dbReference>
<feature type="transmembrane region" description="Helical" evidence="6">
    <location>
        <begin position="616"/>
        <end position="639"/>
    </location>
</feature>
<feature type="transmembrane region" description="Helical" evidence="6">
    <location>
        <begin position="12"/>
        <end position="32"/>
    </location>
</feature>
<organism evidence="7">
    <name type="scientific">Absidia glauca</name>
    <name type="common">Pin mould</name>
    <dbReference type="NCBI Taxonomy" id="4829"/>
    <lineage>
        <taxon>Eukaryota</taxon>
        <taxon>Fungi</taxon>
        <taxon>Fungi incertae sedis</taxon>
        <taxon>Mucoromycota</taxon>
        <taxon>Mucoromycotina</taxon>
        <taxon>Mucoromycetes</taxon>
        <taxon>Mucorales</taxon>
        <taxon>Cunninghamellaceae</taxon>
        <taxon>Absidia</taxon>
    </lineage>
</organism>
<name>A0A168PPZ3_ABSGL</name>
<dbReference type="STRING" id="4829.A0A168PPZ3"/>
<protein>
    <recommendedName>
        <fullName evidence="9">Natural resistance-associated macrophage protein</fullName>
    </recommendedName>
</protein>